<gene>
    <name evidence="2" type="ORF">KME15_13225</name>
</gene>
<name>A0A951UME2_9CYAN</name>
<feature type="region of interest" description="Disordered" evidence="1">
    <location>
        <begin position="1"/>
        <end position="22"/>
    </location>
</feature>
<reference evidence="2" key="1">
    <citation type="submission" date="2021-05" db="EMBL/GenBank/DDBJ databases">
        <authorList>
            <person name="Pietrasiak N."/>
            <person name="Ward R."/>
            <person name="Stajich J.E."/>
            <person name="Kurbessoian T."/>
        </authorList>
    </citation>
    <scope>NUCLEOTIDE SEQUENCE</scope>
    <source>
        <strain evidence="2">UHER 2000/2452</strain>
    </source>
</reference>
<sequence>MSNLSASASAATSKPGVTQPVSKSWKTTAIGIVLALSGFVAFSPEAFGGNNAFIVKLCKFINIGGLAALGVTAKDFDVTGGSQPITDKQHPMS</sequence>
<dbReference type="AlphaFoldDB" id="A0A951UME2"/>
<comment type="caution">
    <text evidence="2">The sequence shown here is derived from an EMBL/GenBank/DDBJ whole genome shotgun (WGS) entry which is preliminary data.</text>
</comment>
<reference evidence="2" key="2">
    <citation type="journal article" date="2022" name="Microbiol. Resour. Announc.">
        <title>Metagenome Sequencing to Explore Phylogenomics of Terrestrial Cyanobacteria.</title>
        <authorList>
            <person name="Ward R.D."/>
            <person name="Stajich J.E."/>
            <person name="Johansen J.R."/>
            <person name="Huntemann M."/>
            <person name="Clum A."/>
            <person name="Foster B."/>
            <person name="Foster B."/>
            <person name="Roux S."/>
            <person name="Palaniappan K."/>
            <person name="Varghese N."/>
            <person name="Mukherjee S."/>
            <person name="Reddy T.B.K."/>
            <person name="Daum C."/>
            <person name="Copeland A."/>
            <person name="Chen I.A."/>
            <person name="Ivanova N.N."/>
            <person name="Kyrpides N.C."/>
            <person name="Shapiro N."/>
            <person name="Eloe-Fadrosh E.A."/>
            <person name="Pietrasiak N."/>
        </authorList>
    </citation>
    <scope>NUCLEOTIDE SEQUENCE</scope>
    <source>
        <strain evidence="2">UHER 2000/2452</strain>
    </source>
</reference>
<feature type="compositionally biased region" description="Low complexity" evidence="1">
    <location>
        <begin position="1"/>
        <end position="13"/>
    </location>
</feature>
<dbReference type="Proteomes" id="UP000757435">
    <property type="component" value="Unassembled WGS sequence"/>
</dbReference>
<dbReference type="EMBL" id="JAHHHD010000013">
    <property type="protein sequence ID" value="MBW4659631.1"/>
    <property type="molecule type" value="Genomic_DNA"/>
</dbReference>
<evidence type="ECO:0000256" key="1">
    <source>
        <dbReference type="SAM" id="MobiDB-lite"/>
    </source>
</evidence>
<evidence type="ECO:0000313" key="3">
    <source>
        <dbReference type="Proteomes" id="UP000757435"/>
    </source>
</evidence>
<accession>A0A951UME2</accession>
<evidence type="ECO:0000313" key="2">
    <source>
        <dbReference type="EMBL" id="MBW4659631.1"/>
    </source>
</evidence>
<protein>
    <submittedName>
        <fullName evidence="2">Uncharacterized protein</fullName>
    </submittedName>
</protein>
<proteinExistence type="predicted"/>
<organism evidence="2 3">
    <name type="scientific">Drouetiella hepatica Uher 2000/2452</name>
    <dbReference type="NCBI Taxonomy" id="904376"/>
    <lineage>
        <taxon>Bacteria</taxon>
        <taxon>Bacillati</taxon>
        <taxon>Cyanobacteriota</taxon>
        <taxon>Cyanophyceae</taxon>
        <taxon>Oculatellales</taxon>
        <taxon>Oculatellaceae</taxon>
        <taxon>Drouetiella</taxon>
    </lineage>
</organism>